<evidence type="ECO:0000256" key="1">
    <source>
        <dbReference type="ARBA" id="ARBA00022737"/>
    </source>
</evidence>
<dbReference type="RefSeq" id="WP_172972035.1">
    <property type="nucleotide sequence ID" value="NZ_BMFA01000004.1"/>
</dbReference>
<feature type="region of interest" description="Disordered" evidence="4">
    <location>
        <begin position="325"/>
        <end position="346"/>
    </location>
</feature>
<dbReference type="Pfam" id="PF13432">
    <property type="entry name" value="TPR_16"/>
    <property type="match status" value="1"/>
</dbReference>
<evidence type="ECO:0000313" key="5">
    <source>
        <dbReference type="EMBL" id="GGB45428.1"/>
    </source>
</evidence>
<sequence>MKPDARPVFEKALSLEQAGQCEAALGAYLDALDLDPENMDIAYRAATALLRNGHLDEAVSQLRRIVFVDPDHIGARANLGNCQLLLGDLGNAETNFEHVLQVAPNNHNALYGLASVRLKQGRAEAAQAPATQLAALIPDSVPALTLYAETRAHDPQASAAIAAFRKALAIDRSYAPALTGLADLLIRRRRGPEARGLAEEATRLDPANPVAWKILGEAFQLNGAFEDAYRAFDTAHRKAPGDASHLVRLSVVSRKLGELGRALAHAFAAVVMDPGNKAALNALGAALTGLGESTLGRTVLQCAANWARLDADTLARIRGVMDRDAKLPLTPKMPETGTTNEPEKAG</sequence>
<dbReference type="AlphaFoldDB" id="A0A916X0Y3"/>
<dbReference type="Gene3D" id="1.25.40.10">
    <property type="entry name" value="Tetratricopeptide repeat domain"/>
    <property type="match status" value="1"/>
</dbReference>
<evidence type="ECO:0000256" key="2">
    <source>
        <dbReference type="ARBA" id="ARBA00022803"/>
    </source>
</evidence>
<dbReference type="Pfam" id="PF14559">
    <property type="entry name" value="TPR_19"/>
    <property type="match status" value="2"/>
</dbReference>
<dbReference type="InterPro" id="IPR051012">
    <property type="entry name" value="CellSynth/LPSAsmb/PSIAsmb"/>
</dbReference>
<gene>
    <name evidence="5" type="ORF">GCM10011316_16840</name>
</gene>
<reference evidence="5" key="1">
    <citation type="journal article" date="2014" name="Int. J. Syst. Evol. Microbiol.">
        <title>Complete genome sequence of Corynebacterium casei LMG S-19264T (=DSM 44701T), isolated from a smear-ripened cheese.</title>
        <authorList>
            <consortium name="US DOE Joint Genome Institute (JGI-PGF)"/>
            <person name="Walter F."/>
            <person name="Albersmeier A."/>
            <person name="Kalinowski J."/>
            <person name="Ruckert C."/>
        </authorList>
    </citation>
    <scope>NUCLEOTIDE SEQUENCE</scope>
    <source>
        <strain evidence="5">CGMCC 1.12426</strain>
    </source>
</reference>
<feature type="repeat" description="TPR" evidence="3">
    <location>
        <begin position="73"/>
        <end position="106"/>
    </location>
</feature>
<keyword evidence="6" id="KW-1185">Reference proteome</keyword>
<evidence type="ECO:0008006" key="7">
    <source>
        <dbReference type="Google" id="ProtNLM"/>
    </source>
</evidence>
<proteinExistence type="predicted"/>
<evidence type="ECO:0000313" key="6">
    <source>
        <dbReference type="Proteomes" id="UP000605148"/>
    </source>
</evidence>
<feature type="repeat" description="TPR" evidence="3">
    <location>
        <begin position="39"/>
        <end position="72"/>
    </location>
</feature>
<evidence type="ECO:0000256" key="3">
    <source>
        <dbReference type="PROSITE-ProRule" id="PRU00339"/>
    </source>
</evidence>
<feature type="repeat" description="TPR" evidence="3">
    <location>
        <begin position="209"/>
        <end position="242"/>
    </location>
</feature>
<dbReference type="InterPro" id="IPR011990">
    <property type="entry name" value="TPR-like_helical_dom_sf"/>
</dbReference>
<dbReference type="InterPro" id="IPR019734">
    <property type="entry name" value="TPR_rpt"/>
</dbReference>
<evidence type="ECO:0000256" key="4">
    <source>
        <dbReference type="SAM" id="MobiDB-lite"/>
    </source>
</evidence>
<keyword evidence="2 3" id="KW-0802">TPR repeat</keyword>
<dbReference type="PROSITE" id="PS50005">
    <property type="entry name" value="TPR"/>
    <property type="match status" value="3"/>
</dbReference>
<dbReference type="SUPFAM" id="SSF48452">
    <property type="entry name" value="TPR-like"/>
    <property type="match status" value="1"/>
</dbReference>
<dbReference type="Proteomes" id="UP000605148">
    <property type="component" value="Unassembled WGS sequence"/>
</dbReference>
<dbReference type="PANTHER" id="PTHR45586">
    <property type="entry name" value="TPR REPEAT-CONTAINING PROTEIN PA4667"/>
    <property type="match status" value="1"/>
</dbReference>
<protein>
    <recommendedName>
        <fullName evidence="7">Tetratricopeptide repeat protein</fullName>
    </recommendedName>
</protein>
<dbReference type="EMBL" id="BMFA01000004">
    <property type="protein sequence ID" value="GGB45428.1"/>
    <property type="molecule type" value="Genomic_DNA"/>
</dbReference>
<organism evidence="5 6">
    <name type="scientific">Roseibium aquae</name>
    <dbReference type="NCBI Taxonomy" id="1323746"/>
    <lineage>
        <taxon>Bacteria</taxon>
        <taxon>Pseudomonadati</taxon>
        <taxon>Pseudomonadota</taxon>
        <taxon>Alphaproteobacteria</taxon>
        <taxon>Hyphomicrobiales</taxon>
        <taxon>Stappiaceae</taxon>
        <taxon>Roseibium</taxon>
    </lineage>
</organism>
<keyword evidence="1" id="KW-0677">Repeat</keyword>
<reference evidence="5" key="2">
    <citation type="submission" date="2020-09" db="EMBL/GenBank/DDBJ databases">
        <authorList>
            <person name="Sun Q."/>
            <person name="Zhou Y."/>
        </authorList>
    </citation>
    <scope>NUCLEOTIDE SEQUENCE</scope>
    <source>
        <strain evidence="5">CGMCC 1.12426</strain>
    </source>
</reference>
<dbReference type="SMART" id="SM00028">
    <property type="entry name" value="TPR"/>
    <property type="match status" value="7"/>
</dbReference>
<dbReference type="PANTHER" id="PTHR45586:SF1">
    <property type="entry name" value="LIPOPOLYSACCHARIDE ASSEMBLY PROTEIN B"/>
    <property type="match status" value="1"/>
</dbReference>
<accession>A0A916X0Y3</accession>
<comment type="caution">
    <text evidence="5">The sequence shown here is derived from an EMBL/GenBank/DDBJ whole genome shotgun (WGS) entry which is preliminary data.</text>
</comment>
<name>A0A916X0Y3_9HYPH</name>